<comment type="caution">
    <text evidence="1">The sequence shown here is derived from an EMBL/GenBank/DDBJ whole genome shotgun (WGS) entry which is preliminary data.</text>
</comment>
<evidence type="ECO:0000313" key="2">
    <source>
        <dbReference type="Proteomes" id="UP000789706"/>
    </source>
</evidence>
<dbReference type="AlphaFoldDB" id="A0A9N9F0Q0"/>
<dbReference type="EMBL" id="CAJVPK010000379">
    <property type="protein sequence ID" value="CAG8502128.1"/>
    <property type="molecule type" value="Genomic_DNA"/>
</dbReference>
<dbReference type="OrthoDB" id="9991913at2759"/>
<organism evidence="1 2">
    <name type="scientific">Diversispora eburnea</name>
    <dbReference type="NCBI Taxonomy" id="1213867"/>
    <lineage>
        <taxon>Eukaryota</taxon>
        <taxon>Fungi</taxon>
        <taxon>Fungi incertae sedis</taxon>
        <taxon>Mucoromycota</taxon>
        <taxon>Glomeromycotina</taxon>
        <taxon>Glomeromycetes</taxon>
        <taxon>Diversisporales</taxon>
        <taxon>Diversisporaceae</taxon>
        <taxon>Diversispora</taxon>
    </lineage>
</organism>
<keyword evidence="2" id="KW-1185">Reference proteome</keyword>
<sequence length="198" mass="22035">MGKQEVLIIGEIFHATKQLEEMKERYEFKSFDSTREDFITEAITKYENFVAILLAHGAEKLIVKFDKEMLNALSPAINSILVIGDASTIVDVSSATDNGIFVADTTSNLKLNDGIDYTYDYYMSILDNLEFVLITGVPKDPINKLADVEEKAAEKTISYITSAAEKAGDGELLEEMDVSDIKIIAYLNCIEEVNKIIS</sequence>
<gene>
    <name evidence="1" type="ORF">DEBURN_LOCUS4732</name>
</gene>
<dbReference type="Gene3D" id="3.40.50.720">
    <property type="entry name" value="NAD(P)-binding Rossmann-like Domain"/>
    <property type="match status" value="1"/>
</dbReference>
<accession>A0A9N9F0Q0</accession>
<protein>
    <submittedName>
        <fullName evidence="1">4101_t:CDS:1</fullName>
    </submittedName>
</protein>
<proteinExistence type="predicted"/>
<evidence type="ECO:0000313" key="1">
    <source>
        <dbReference type="EMBL" id="CAG8502128.1"/>
    </source>
</evidence>
<name>A0A9N9F0Q0_9GLOM</name>
<reference evidence="1" key="1">
    <citation type="submission" date="2021-06" db="EMBL/GenBank/DDBJ databases">
        <authorList>
            <person name="Kallberg Y."/>
            <person name="Tangrot J."/>
            <person name="Rosling A."/>
        </authorList>
    </citation>
    <scope>NUCLEOTIDE SEQUENCE</scope>
    <source>
        <strain evidence="1">AZ414A</strain>
    </source>
</reference>
<dbReference type="Proteomes" id="UP000789706">
    <property type="component" value="Unassembled WGS sequence"/>
</dbReference>